<evidence type="ECO:0000313" key="6">
    <source>
        <dbReference type="Proteomes" id="UP001597145"/>
    </source>
</evidence>
<protein>
    <submittedName>
        <fullName evidence="5">Hsp20/alpha crystallin family protein</fullName>
    </submittedName>
</protein>
<dbReference type="Pfam" id="PF00011">
    <property type="entry name" value="HSP20"/>
    <property type="match status" value="1"/>
</dbReference>
<dbReference type="SUPFAM" id="SSF49764">
    <property type="entry name" value="HSP20-like chaperones"/>
    <property type="match status" value="1"/>
</dbReference>
<dbReference type="Gene3D" id="2.60.40.790">
    <property type="match status" value="1"/>
</dbReference>
<feature type="region of interest" description="Disordered" evidence="3">
    <location>
        <begin position="158"/>
        <end position="187"/>
    </location>
</feature>
<comment type="caution">
    <text evidence="5">The sequence shown here is derived from an EMBL/GenBank/DDBJ whole genome shotgun (WGS) entry which is preliminary data.</text>
</comment>
<evidence type="ECO:0000256" key="2">
    <source>
        <dbReference type="RuleBase" id="RU003616"/>
    </source>
</evidence>
<feature type="compositionally biased region" description="Basic and acidic residues" evidence="3">
    <location>
        <begin position="158"/>
        <end position="170"/>
    </location>
</feature>
<dbReference type="EMBL" id="JBHUCP010000020">
    <property type="protein sequence ID" value="MFD1532814.1"/>
    <property type="molecule type" value="Genomic_DNA"/>
</dbReference>
<dbReference type="CDD" id="cd06464">
    <property type="entry name" value="ACD_sHsps-like"/>
    <property type="match status" value="1"/>
</dbReference>
<feature type="domain" description="SHSP" evidence="4">
    <location>
        <begin position="56"/>
        <end position="167"/>
    </location>
</feature>
<evidence type="ECO:0000256" key="1">
    <source>
        <dbReference type="PROSITE-ProRule" id="PRU00285"/>
    </source>
</evidence>
<dbReference type="RefSeq" id="WP_343985904.1">
    <property type="nucleotide sequence ID" value="NZ_BAAAJG010000027.1"/>
</dbReference>
<evidence type="ECO:0000313" key="5">
    <source>
        <dbReference type="EMBL" id="MFD1532814.1"/>
    </source>
</evidence>
<dbReference type="Proteomes" id="UP001597145">
    <property type="component" value="Unassembled WGS sequence"/>
</dbReference>
<accession>A0ABW4FS51</accession>
<evidence type="ECO:0000256" key="3">
    <source>
        <dbReference type="SAM" id="MobiDB-lite"/>
    </source>
</evidence>
<name>A0ABW4FS51_9PSEU</name>
<proteinExistence type="inferred from homology"/>
<gene>
    <name evidence="5" type="ORF">ACFSCY_25655</name>
</gene>
<keyword evidence="6" id="KW-1185">Reference proteome</keyword>
<sequence>MADLGETGLATAVCMQTREQQQARRVSSECRRTPMSMLRFDPFAGVDRLTQQMMRERQEPRPIPMSAVRRGDQVVAYFDLSGVSPEDFEITVERNVATIRAERRPAHQEGDEVIIDERPYGIFTRQVFLADSLDPDRMTAEYDRGELCLTIPVSEKAKPRRIELQSRDQEPQQVAARTTEGGAGSTR</sequence>
<reference evidence="6" key="1">
    <citation type="journal article" date="2019" name="Int. J. Syst. Evol. Microbiol.">
        <title>The Global Catalogue of Microorganisms (GCM) 10K type strain sequencing project: providing services to taxonomists for standard genome sequencing and annotation.</title>
        <authorList>
            <consortium name="The Broad Institute Genomics Platform"/>
            <consortium name="The Broad Institute Genome Sequencing Center for Infectious Disease"/>
            <person name="Wu L."/>
            <person name="Ma J."/>
        </authorList>
    </citation>
    <scope>NUCLEOTIDE SEQUENCE [LARGE SCALE GENOMIC DNA]</scope>
    <source>
        <strain evidence="6">JCM 12165</strain>
    </source>
</reference>
<dbReference type="InterPro" id="IPR002068">
    <property type="entry name" value="A-crystallin/Hsp20_dom"/>
</dbReference>
<organism evidence="5 6">
    <name type="scientific">Pseudonocardia aurantiaca</name>
    <dbReference type="NCBI Taxonomy" id="75290"/>
    <lineage>
        <taxon>Bacteria</taxon>
        <taxon>Bacillati</taxon>
        <taxon>Actinomycetota</taxon>
        <taxon>Actinomycetes</taxon>
        <taxon>Pseudonocardiales</taxon>
        <taxon>Pseudonocardiaceae</taxon>
        <taxon>Pseudonocardia</taxon>
    </lineage>
</organism>
<evidence type="ECO:0000259" key="4">
    <source>
        <dbReference type="PROSITE" id="PS01031"/>
    </source>
</evidence>
<dbReference type="InterPro" id="IPR008978">
    <property type="entry name" value="HSP20-like_chaperone"/>
</dbReference>
<comment type="similarity">
    <text evidence="1 2">Belongs to the small heat shock protein (HSP20) family.</text>
</comment>
<dbReference type="PROSITE" id="PS01031">
    <property type="entry name" value="SHSP"/>
    <property type="match status" value="1"/>
</dbReference>